<organism evidence="1 2">
    <name type="scientific">Paraburkholderia phenazinium</name>
    <dbReference type="NCBI Taxonomy" id="60549"/>
    <lineage>
        <taxon>Bacteria</taxon>
        <taxon>Pseudomonadati</taxon>
        <taxon>Pseudomonadota</taxon>
        <taxon>Betaproteobacteria</taxon>
        <taxon>Burkholderiales</taxon>
        <taxon>Burkholderiaceae</taxon>
        <taxon>Paraburkholderia</taxon>
    </lineage>
</organism>
<name>A0A1G7U7B3_9BURK</name>
<dbReference type="OrthoDB" id="9803723at2"/>
<dbReference type="RefSeq" id="WP_090683513.1">
    <property type="nucleotide sequence ID" value="NZ_CADERL010000005.1"/>
</dbReference>
<dbReference type="InterPro" id="IPR036782">
    <property type="entry name" value="NE0471-like_N"/>
</dbReference>
<dbReference type="Gene3D" id="3.30.2020.10">
    <property type="entry name" value="NE0471-like N-terminal domain"/>
    <property type="match status" value="1"/>
</dbReference>
<proteinExistence type="predicted"/>
<gene>
    <name evidence="1" type="ORF">SAMN05216466_103337</name>
</gene>
<evidence type="ECO:0000313" key="1">
    <source>
        <dbReference type="EMBL" id="SDG43502.1"/>
    </source>
</evidence>
<evidence type="ECO:0000313" key="2">
    <source>
        <dbReference type="Proteomes" id="UP000199706"/>
    </source>
</evidence>
<dbReference type="Pfam" id="PF10387">
    <property type="entry name" value="DUF2442"/>
    <property type="match status" value="1"/>
</dbReference>
<evidence type="ECO:0008006" key="3">
    <source>
        <dbReference type="Google" id="ProtNLM"/>
    </source>
</evidence>
<reference evidence="1 2" key="1">
    <citation type="submission" date="2016-10" db="EMBL/GenBank/DDBJ databases">
        <authorList>
            <person name="de Groot N.N."/>
        </authorList>
    </citation>
    <scope>NUCLEOTIDE SEQUENCE [LARGE SCALE GENOMIC DNA]</scope>
    <source>
        <strain evidence="1 2">LMG 2247</strain>
    </source>
</reference>
<dbReference type="EMBL" id="FNCJ01000003">
    <property type="protein sequence ID" value="SDG43502.1"/>
    <property type="molecule type" value="Genomic_DNA"/>
</dbReference>
<dbReference type="InterPro" id="IPR018841">
    <property type="entry name" value="DUF2442"/>
</dbReference>
<dbReference type="AlphaFoldDB" id="A0A1G7U7B3"/>
<protein>
    <recommendedName>
        <fullName evidence="3">DUF2442 domain-containing protein</fullName>
    </recommendedName>
</protein>
<dbReference type="SUPFAM" id="SSF143880">
    <property type="entry name" value="NE0471 N-terminal domain-like"/>
    <property type="match status" value="1"/>
</dbReference>
<dbReference type="Proteomes" id="UP000199706">
    <property type="component" value="Unassembled WGS sequence"/>
</dbReference>
<accession>A0A1G7U7B3</accession>
<sequence length="85" mass="8975">MIAWNVTALKVLPGHRLEVGFADGLRGVVDMSKDDFSGVFAPLADESYFALATIRDGVVVWPNGVDIAPDAMYDEVSGHKPGGAA</sequence>